<dbReference type="Gene3D" id="3.30.70.1630">
    <property type="match status" value="1"/>
</dbReference>
<dbReference type="InterPro" id="IPR029043">
    <property type="entry name" value="GcvT/YgfZ_C"/>
</dbReference>
<dbReference type="GO" id="GO:0005737">
    <property type="term" value="C:cytoplasm"/>
    <property type="evidence" value="ECO:0007669"/>
    <property type="project" value="UniProtKB-SubCell"/>
</dbReference>
<name>A0A4P8YEW0_9ENTR</name>
<dbReference type="SUPFAM" id="SSF103025">
    <property type="entry name" value="Folate-binding domain"/>
    <property type="match status" value="1"/>
</dbReference>
<dbReference type="KEGG" id="izh:FEM41_00760"/>
<gene>
    <name evidence="6" type="primary">ygfZ</name>
    <name evidence="6" type="ORF">FEM41_00760</name>
</gene>
<comment type="function">
    <text evidence="4">Folate-binding protein involved in regulating the level of ATP-DnaA and in the modification of some tRNAs. It is probably a key factor in regulatory networks that act via tRNA modification, such as initiation of chromosomal replication.</text>
</comment>
<feature type="binding site" evidence="4">
    <location>
        <position position="189"/>
    </location>
    <ligand>
        <name>folate</name>
        <dbReference type="ChEBI" id="CHEBI:62501"/>
    </ligand>
</feature>
<dbReference type="Gene3D" id="2.40.30.160">
    <property type="match status" value="1"/>
</dbReference>
<evidence type="ECO:0000259" key="5">
    <source>
        <dbReference type="Pfam" id="PF21130"/>
    </source>
</evidence>
<dbReference type="EMBL" id="CP040428">
    <property type="protein sequence ID" value="QCT18276.1"/>
    <property type="molecule type" value="Genomic_DNA"/>
</dbReference>
<feature type="binding site" evidence="4">
    <location>
        <position position="27"/>
    </location>
    <ligand>
        <name>folate</name>
        <dbReference type="ChEBI" id="CHEBI:62501"/>
    </ligand>
</feature>
<dbReference type="RefSeq" id="WP_138093384.1">
    <property type="nucleotide sequence ID" value="NZ_CP040428.1"/>
</dbReference>
<comment type="similarity">
    <text evidence="4">Belongs to the tRNA-modifying YgfZ family.</text>
</comment>
<dbReference type="FunFam" id="3.30.70.1400:FF:000002">
    <property type="entry name" value="tRNA-modifying protein YgfZ"/>
    <property type="match status" value="1"/>
</dbReference>
<dbReference type="FunFam" id="2.40.30.160:FF:000001">
    <property type="entry name" value="tRNA-modifying protein YgfZ"/>
    <property type="match status" value="1"/>
</dbReference>
<accession>A0A4P8YEW0</accession>
<evidence type="ECO:0000256" key="2">
    <source>
        <dbReference type="ARBA" id="ARBA00022694"/>
    </source>
</evidence>
<evidence type="ECO:0000256" key="1">
    <source>
        <dbReference type="ARBA" id="ARBA00022490"/>
    </source>
</evidence>
<reference evidence="6 7" key="1">
    <citation type="submission" date="2019-05" db="EMBL/GenBank/DDBJ databases">
        <title>Complete genome sequence of Izhakiella calystegiae KSNA2, an endophyte isolated from beach morning glory (Calystegia soldanella).</title>
        <authorList>
            <person name="Jiang L."/>
            <person name="Jeong J.C."/>
            <person name="Kim C.Y."/>
            <person name="Kim D.H."/>
            <person name="Kim S.W."/>
            <person name="Lee j."/>
        </authorList>
    </citation>
    <scope>NUCLEOTIDE SEQUENCE [LARGE SCALE GENOMIC DNA]</scope>
    <source>
        <strain evidence="6 7">KSNA2</strain>
    </source>
</reference>
<evidence type="ECO:0000256" key="3">
    <source>
        <dbReference type="ARBA" id="ARBA00022954"/>
    </source>
</evidence>
<dbReference type="PANTHER" id="PTHR22602">
    <property type="entry name" value="TRANSFERASE CAF17, MITOCHONDRIAL-RELATED"/>
    <property type="match status" value="1"/>
</dbReference>
<keyword evidence="7" id="KW-1185">Reference proteome</keyword>
<dbReference type="FunFam" id="3.30.70.1630:FF:000001">
    <property type="entry name" value="tRNA-modifying protein YgfZ"/>
    <property type="match status" value="1"/>
</dbReference>
<dbReference type="AlphaFoldDB" id="A0A4P8YEW0"/>
<dbReference type="GO" id="GO:0016226">
    <property type="term" value="P:iron-sulfur cluster assembly"/>
    <property type="evidence" value="ECO:0007669"/>
    <property type="project" value="TreeGrafter"/>
</dbReference>
<dbReference type="HAMAP" id="MF_01175">
    <property type="entry name" value="tRNA_modifying_YgfZ"/>
    <property type="match status" value="1"/>
</dbReference>
<dbReference type="InterPro" id="IPR048451">
    <property type="entry name" value="YgfZ_barrel"/>
</dbReference>
<dbReference type="InterPro" id="IPR017703">
    <property type="entry name" value="YgfZ/GCV_T_CS"/>
</dbReference>
<feature type="domain" description="tRNA-modifying protein YgfZ-like beta-barrel" evidence="5">
    <location>
        <begin position="244"/>
        <end position="311"/>
    </location>
</feature>
<dbReference type="InterPro" id="IPR023758">
    <property type="entry name" value="tRNA-modifying_YgfZ"/>
</dbReference>
<dbReference type="SUPFAM" id="SSF101790">
    <property type="entry name" value="Aminomethyltransferase beta-barrel domain"/>
    <property type="match status" value="1"/>
</dbReference>
<keyword evidence="1 4" id="KW-0963">Cytoplasm</keyword>
<dbReference type="NCBIfam" id="NF007110">
    <property type="entry name" value="PRK09559.1"/>
    <property type="match status" value="1"/>
</dbReference>
<dbReference type="GO" id="GO:0005542">
    <property type="term" value="F:folic acid binding"/>
    <property type="evidence" value="ECO:0007669"/>
    <property type="project" value="UniProtKB-UniRule"/>
</dbReference>
<dbReference type="GO" id="GO:0008033">
    <property type="term" value="P:tRNA processing"/>
    <property type="evidence" value="ECO:0007669"/>
    <property type="project" value="UniProtKB-UniRule"/>
</dbReference>
<keyword evidence="3 4" id="KW-0290">Folate-binding</keyword>
<dbReference type="InterPro" id="IPR045179">
    <property type="entry name" value="YgfZ/GcvT"/>
</dbReference>
<protein>
    <recommendedName>
        <fullName evidence="4">tRNA-modifying protein YgfZ</fullName>
    </recommendedName>
</protein>
<dbReference type="Proteomes" id="UP000302163">
    <property type="component" value="Chromosome"/>
</dbReference>
<dbReference type="Gene3D" id="3.30.70.1400">
    <property type="entry name" value="Aminomethyltransferase beta-barrel domains"/>
    <property type="match status" value="1"/>
</dbReference>
<proteinExistence type="inferred from homology"/>
<evidence type="ECO:0000313" key="6">
    <source>
        <dbReference type="EMBL" id="QCT18276.1"/>
    </source>
</evidence>
<dbReference type="NCBIfam" id="TIGR03317">
    <property type="entry name" value="ygfZ_signature"/>
    <property type="match status" value="1"/>
</dbReference>
<dbReference type="Pfam" id="PF21130">
    <property type="entry name" value="YgfZ_barrel"/>
    <property type="match status" value="1"/>
</dbReference>
<dbReference type="PANTHER" id="PTHR22602:SF0">
    <property type="entry name" value="TRANSFERASE CAF17, MITOCHONDRIAL-RELATED"/>
    <property type="match status" value="1"/>
</dbReference>
<dbReference type="GO" id="GO:0009451">
    <property type="term" value="P:RNA modification"/>
    <property type="evidence" value="ECO:0007669"/>
    <property type="project" value="InterPro"/>
</dbReference>
<comment type="subcellular location">
    <subcellularLocation>
        <location evidence="4">Cytoplasm</location>
    </subcellularLocation>
</comment>
<evidence type="ECO:0000256" key="4">
    <source>
        <dbReference type="HAMAP-Rule" id="MF_01175"/>
    </source>
</evidence>
<dbReference type="OrthoDB" id="9796287at2"/>
<keyword evidence="2 4" id="KW-0819">tRNA processing</keyword>
<organism evidence="6 7">
    <name type="scientific">Jejubacter calystegiae</name>
    <dbReference type="NCBI Taxonomy" id="2579935"/>
    <lineage>
        <taxon>Bacteria</taxon>
        <taxon>Pseudomonadati</taxon>
        <taxon>Pseudomonadota</taxon>
        <taxon>Gammaproteobacteria</taxon>
        <taxon>Enterobacterales</taxon>
        <taxon>Enterobacteriaceae</taxon>
        <taxon>Jejubacter</taxon>
    </lineage>
</organism>
<sequence>MAFNPFPPRQPGASARLPLTLMTLDDWGLVTVSGPDSEKYLQGQVTADIALMTENQHLLVAHCDPKGKMWSNLRLFRRHDGFAFIERRSVRDAQLAALKKYAVFSKVTIEADDNTVLLGVAGFQARSALTSLFGTLPDADTPQVNDGDTQLMWLPWPAERFLIVTDAAGAERLTESLRGEAQLNNSDQWLALDIEGGLPVIDSANSEQFIPQATNLQVMGGISFKKGCYTGQEMVARAKFRGANKRALWLLEGQAGRVPESGESMELKMGENWRRTGTVLAAVRLDDGRLLAQVVMNNDMEEGSLFRVHEDEGGELTIAPLPYTLVEE</sequence>
<evidence type="ECO:0000313" key="7">
    <source>
        <dbReference type="Proteomes" id="UP000302163"/>
    </source>
</evidence>